<dbReference type="GO" id="GO:0032797">
    <property type="term" value="C:SMN complex"/>
    <property type="evidence" value="ECO:0007669"/>
    <property type="project" value="TreeGrafter"/>
</dbReference>
<sequence length="371" mass="41278">MQRNNLKRKRGTHDDDRDGEGLAEPGLQRQILPVARDLRADFDGVPQDGMEYLFTVRRAYAELPWMTSAPSIPAASSVAPAPWVQQAKSIKAKLNRVAPPANVLDDIGEMDGTSRVPSQEWKDMFVAGFRRFRENVQQPTIYVGPTPTPRYPKVTDRARWWTFITDREEPFAAGKSQSTTASDLPAETIKTEPSLDYAPEELSTERMESPVLTLSAAAHESGTLPTTALLRSLDQKGILHLLMYFGHWLNTALHPPAPSPPPYPTSPFEPALPPIFAQWIFALLGHLDDRLMSGEIHTLRTLARACREVLVKSWEIGEAVALAIGEGVEERAVREREREACWIVIAAVADVWGQSDLWEDARDAVQAISKG</sequence>
<evidence type="ECO:0000256" key="2">
    <source>
        <dbReference type="SAM" id="MobiDB-lite"/>
    </source>
</evidence>
<protein>
    <submittedName>
        <fullName evidence="3">Uncharacterized protein</fullName>
    </submittedName>
</protein>
<evidence type="ECO:0000313" key="4">
    <source>
        <dbReference type="Proteomes" id="UP000076738"/>
    </source>
</evidence>
<proteinExistence type="inferred from homology"/>
<dbReference type="InterPro" id="IPR035426">
    <property type="entry name" value="Gemin2/Brr1"/>
</dbReference>
<organism evidence="3 4">
    <name type="scientific">Calocera viscosa (strain TUFC12733)</name>
    <dbReference type="NCBI Taxonomy" id="1330018"/>
    <lineage>
        <taxon>Eukaryota</taxon>
        <taxon>Fungi</taxon>
        <taxon>Dikarya</taxon>
        <taxon>Basidiomycota</taxon>
        <taxon>Agaricomycotina</taxon>
        <taxon>Dacrymycetes</taxon>
        <taxon>Dacrymycetales</taxon>
        <taxon>Dacrymycetaceae</taxon>
        <taxon>Calocera</taxon>
    </lineage>
</organism>
<dbReference type="PRINTS" id="PR02039">
    <property type="entry name" value="SPLICEFRBRR1"/>
</dbReference>
<accession>A0A167QRP4</accession>
<comment type="similarity">
    <text evidence="1">Belongs to the gemin-2 family.</text>
</comment>
<feature type="compositionally biased region" description="Basic residues" evidence="2">
    <location>
        <begin position="1"/>
        <end position="11"/>
    </location>
</feature>
<reference evidence="3 4" key="1">
    <citation type="journal article" date="2016" name="Mol. Biol. Evol.">
        <title>Comparative Genomics of Early-Diverging Mushroom-Forming Fungi Provides Insights into the Origins of Lignocellulose Decay Capabilities.</title>
        <authorList>
            <person name="Nagy L.G."/>
            <person name="Riley R."/>
            <person name="Tritt A."/>
            <person name="Adam C."/>
            <person name="Daum C."/>
            <person name="Floudas D."/>
            <person name="Sun H."/>
            <person name="Yadav J.S."/>
            <person name="Pangilinan J."/>
            <person name="Larsson K.H."/>
            <person name="Matsuura K."/>
            <person name="Barry K."/>
            <person name="Labutti K."/>
            <person name="Kuo R."/>
            <person name="Ohm R.A."/>
            <person name="Bhattacharya S.S."/>
            <person name="Shirouzu T."/>
            <person name="Yoshinaga Y."/>
            <person name="Martin F.M."/>
            <person name="Grigoriev I.V."/>
            <person name="Hibbett D.S."/>
        </authorList>
    </citation>
    <scope>NUCLEOTIDE SEQUENCE [LARGE SCALE GENOMIC DNA]</scope>
    <source>
        <strain evidence="3 4">TUFC12733</strain>
    </source>
</reference>
<dbReference type="Pfam" id="PF04938">
    <property type="entry name" value="SIP1"/>
    <property type="match status" value="1"/>
</dbReference>
<dbReference type="AlphaFoldDB" id="A0A167QRP4"/>
<dbReference type="InterPro" id="IPR023251">
    <property type="entry name" value="Brr1"/>
</dbReference>
<dbReference type="GO" id="GO:0000387">
    <property type="term" value="P:spliceosomal snRNP assembly"/>
    <property type="evidence" value="ECO:0007669"/>
    <property type="project" value="InterPro"/>
</dbReference>
<dbReference type="EMBL" id="KV417270">
    <property type="protein sequence ID" value="KZP00171.1"/>
    <property type="molecule type" value="Genomic_DNA"/>
</dbReference>
<dbReference type="Proteomes" id="UP000076738">
    <property type="component" value="Unassembled WGS sequence"/>
</dbReference>
<dbReference type="Gene3D" id="1.20.58.1070">
    <property type="match status" value="1"/>
</dbReference>
<evidence type="ECO:0000256" key="1">
    <source>
        <dbReference type="ARBA" id="ARBA00025758"/>
    </source>
</evidence>
<keyword evidence="4" id="KW-1185">Reference proteome</keyword>
<dbReference type="OrthoDB" id="428895at2759"/>
<dbReference type="PANTHER" id="PTHR12794">
    <property type="entry name" value="GEMIN2"/>
    <property type="match status" value="1"/>
</dbReference>
<feature type="region of interest" description="Disordered" evidence="2">
    <location>
        <begin position="1"/>
        <end position="28"/>
    </location>
</feature>
<dbReference type="GO" id="GO:0030532">
    <property type="term" value="C:small nuclear ribonucleoprotein complex"/>
    <property type="evidence" value="ECO:0007669"/>
    <property type="project" value="InterPro"/>
</dbReference>
<evidence type="ECO:0000313" key="3">
    <source>
        <dbReference type="EMBL" id="KZP00171.1"/>
    </source>
</evidence>
<dbReference type="PANTHER" id="PTHR12794:SF0">
    <property type="entry name" value="GEM-ASSOCIATED PROTEIN 2"/>
    <property type="match status" value="1"/>
</dbReference>
<gene>
    <name evidence="3" type="ORF">CALVIDRAFT_560768</name>
</gene>
<feature type="region of interest" description="Disordered" evidence="2">
    <location>
        <begin position="171"/>
        <end position="191"/>
    </location>
</feature>
<name>A0A167QRP4_CALVF</name>